<dbReference type="InterPro" id="IPR039298">
    <property type="entry name" value="ACOT13"/>
</dbReference>
<dbReference type="AlphaFoldDB" id="A0A8S0TA38"/>
<keyword evidence="2" id="KW-1185">Reference proteome</keyword>
<dbReference type="InterPro" id="IPR029069">
    <property type="entry name" value="HotDog_dom_sf"/>
</dbReference>
<comment type="caution">
    <text evidence="1">The sequence shown here is derived from an EMBL/GenBank/DDBJ whole genome shotgun (WGS) entry which is preliminary data.</text>
</comment>
<organism evidence="1 2">
    <name type="scientific">Olea europaea subsp. europaea</name>
    <dbReference type="NCBI Taxonomy" id="158383"/>
    <lineage>
        <taxon>Eukaryota</taxon>
        <taxon>Viridiplantae</taxon>
        <taxon>Streptophyta</taxon>
        <taxon>Embryophyta</taxon>
        <taxon>Tracheophyta</taxon>
        <taxon>Spermatophyta</taxon>
        <taxon>Magnoliopsida</taxon>
        <taxon>eudicotyledons</taxon>
        <taxon>Gunneridae</taxon>
        <taxon>Pentapetalae</taxon>
        <taxon>asterids</taxon>
        <taxon>lamiids</taxon>
        <taxon>Lamiales</taxon>
        <taxon>Oleaceae</taxon>
        <taxon>Oleeae</taxon>
        <taxon>Olea</taxon>
    </lineage>
</organism>
<dbReference type="GO" id="GO:0047617">
    <property type="term" value="F:fatty acyl-CoA hydrolase activity"/>
    <property type="evidence" value="ECO:0007669"/>
    <property type="project" value="InterPro"/>
</dbReference>
<dbReference type="PANTHER" id="PTHR21660">
    <property type="entry name" value="THIOESTERASE SUPERFAMILY MEMBER-RELATED"/>
    <property type="match status" value="1"/>
</dbReference>
<evidence type="ECO:0000313" key="2">
    <source>
        <dbReference type="Proteomes" id="UP000594638"/>
    </source>
</evidence>
<dbReference type="Proteomes" id="UP000594638">
    <property type="component" value="Unassembled WGS sequence"/>
</dbReference>
<evidence type="ECO:0008006" key="3">
    <source>
        <dbReference type="Google" id="ProtNLM"/>
    </source>
</evidence>
<dbReference type="OrthoDB" id="46529at2759"/>
<dbReference type="PANTHER" id="PTHR21660:SF12">
    <property type="entry name" value="OS07G0462700 PROTEIN"/>
    <property type="match status" value="1"/>
</dbReference>
<gene>
    <name evidence="1" type="ORF">OLEA9_A002252</name>
</gene>
<name>A0A8S0TA38_OLEEU</name>
<dbReference type="CDD" id="cd03443">
    <property type="entry name" value="PaaI_thioesterase"/>
    <property type="match status" value="1"/>
</dbReference>
<dbReference type="Gramene" id="OE9A002252T1">
    <property type="protein sequence ID" value="OE9A002252C1"/>
    <property type="gene ID" value="OE9A002252"/>
</dbReference>
<proteinExistence type="predicted"/>
<accession>A0A8S0TA38</accession>
<sequence>MATNDEPPRTSTTVDLISTGTTISKDFPSESLKLLTLFYNGTGVFQIIKPEHNIKDSFSNLIGGVLKVITIERGKISCLLTVKPPTLNGYGGMHGGAVGAVAERLALACARTVVGKDKNLFLGELSISYLSASPRNVSLLCFVILILF</sequence>
<dbReference type="Gene3D" id="3.10.129.10">
    <property type="entry name" value="Hotdog Thioesterase"/>
    <property type="match status" value="1"/>
</dbReference>
<evidence type="ECO:0000313" key="1">
    <source>
        <dbReference type="EMBL" id="CAA3001938.1"/>
    </source>
</evidence>
<protein>
    <recommendedName>
        <fullName evidence="3">Thioesterase domain-containing protein</fullName>
    </recommendedName>
</protein>
<dbReference type="EMBL" id="CACTIH010005792">
    <property type="protein sequence ID" value="CAA3001938.1"/>
    <property type="molecule type" value="Genomic_DNA"/>
</dbReference>
<reference evidence="1 2" key="1">
    <citation type="submission" date="2019-12" db="EMBL/GenBank/DDBJ databases">
        <authorList>
            <person name="Alioto T."/>
            <person name="Alioto T."/>
            <person name="Gomez Garrido J."/>
        </authorList>
    </citation>
    <scope>NUCLEOTIDE SEQUENCE [LARGE SCALE GENOMIC DNA]</scope>
</reference>
<dbReference type="SUPFAM" id="SSF54637">
    <property type="entry name" value="Thioesterase/thiol ester dehydrase-isomerase"/>
    <property type="match status" value="1"/>
</dbReference>